<protein>
    <submittedName>
        <fullName evidence="2">Uncharacterized protein</fullName>
    </submittedName>
</protein>
<evidence type="ECO:0000313" key="2">
    <source>
        <dbReference type="EMBL" id="VVA36139.1"/>
    </source>
</evidence>
<sequence length="133" mass="14448">MGVTKAKQRGRKSGRARRGEWRSGEGRAYRSPRSKAGTLRPGPKRFLSGRAAVGSRTGRVVEEKTGWFCNGTHSTSSLLGVGDRPGFVSASWRSTLNLILSESFSFELWSCGGSVKDIGMDSCSGWLCRCSLQ</sequence>
<dbReference type="EMBL" id="CABIKO010000432">
    <property type="protein sequence ID" value="VVA36139.1"/>
    <property type="molecule type" value="Genomic_DNA"/>
</dbReference>
<name>A0A5E4G8N0_PRUDU</name>
<dbReference type="AlphaFoldDB" id="A0A5E4G8N0"/>
<evidence type="ECO:0000256" key="1">
    <source>
        <dbReference type="SAM" id="MobiDB-lite"/>
    </source>
</evidence>
<feature type="compositionally biased region" description="Basic residues" evidence="1">
    <location>
        <begin position="1"/>
        <end position="16"/>
    </location>
</feature>
<organism evidence="2 3">
    <name type="scientific">Prunus dulcis</name>
    <name type="common">Almond</name>
    <name type="synonym">Amygdalus dulcis</name>
    <dbReference type="NCBI Taxonomy" id="3755"/>
    <lineage>
        <taxon>Eukaryota</taxon>
        <taxon>Viridiplantae</taxon>
        <taxon>Streptophyta</taxon>
        <taxon>Embryophyta</taxon>
        <taxon>Tracheophyta</taxon>
        <taxon>Spermatophyta</taxon>
        <taxon>Magnoliopsida</taxon>
        <taxon>eudicotyledons</taxon>
        <taxon>Gunneridae</taxon>
        <taxon>Pentapetalae</taxon>
        <taxon>rosids</taxon>
        <taxon>fabids</taxon>
        <taxon>Rosales</taxon>
        <taxon>Rosaceae</taxon>
        <taxon>Amygdaloideae</taxon>
        <taxon>Amygdaleae</taxon>
        <taxon>Prunus</taxon>
    </lineage>
</organism>
<feature type="region of interest" description="Disordered" evidence="1">
    <location>
        <begin position="1"/>
        <end position="48"/>
    </location>
</feature>
<evidence type="ECO:0000313" key="3">
    <source>
        <dbReference type="Proteomes" id="UP000327085"/>
    </source>
</evidence>
<reference evidence="3" key="1">
    <citation type="journal article" date="2020" name="Plant J.">
        <title>Transposons played a major role in the diversification between the closely related almond and peach genomes: results from the almond genome sequence.</title>
        <authorList>
            <person name="Alioto T."/>
            <person name="Alexiou K.G."/>
            <person name="Bardil A."/>
            <person name="Barteri F."/>
            <person name="Castanera R."/>
            <person name="Cruz F."/>
            <person name="Dhingra A."/>
            <person name="Duval H."/>
            <person name="Fernandez I Marti A."/>
            <person name="Frias L."/>
            <person name="Galan B."/>
            <person name="Garcia J.L."/>
            <person name="Howad W."/>
            <person name="Gomez-Garrido J."/>
            <person name="Gut M."/>
            <person name="Julca I."/>
            <person name="Morata J."/>
            <person name="Puigdomenech P."/>
            <person name="Ribeca P."/>
            <person name="Rubio Cabetas M.J."/>
            <person name="Vlasova A."/>
            <person name="Wirthensohn M."/>
            <person name="Garcia-Mas J."/>
            <person name="Gabaldon T."/>
            <person name="Casacuberta J.M."/>
            <person name="Arus P."/>
        </authorList>
    </citation>
    <scope>NUCLEOTIDE SEQUENCE [LARGE SCALE GENOMIC DNA]</scope>
    <source>
        <strain evidence="3">cv. Texas</strain>
    </source>
</reference>
<proteinExistence type="predicted"/>
<dbReference type="InParanoid" id="A0A5E4G8N0"/>
<gene>
    <name evidence="2" type="ORF">ALMOND_2B022264</name>
</gene>
<accession>A0A5E4G8N0</accession>
<feature type="compositionally biased region" description="Basic and acidic residues" evidence="1">
    <location>
        <begin position="17"/>
        <end position="28"/>
    </location>
</feature>
<dbReference type="Proteomes" id="UP000327085">
    <property type="component" value="Chromosome 6"/>
</dbReference>
<dbReference type="Gramene" id="VVA36139">
    <property type="protein sequence ID" value="VVA36139"/>
    <property type="gene ID" value="Prudul26B022264"/>
</dbReference>